<evidence type="ECO:0000313" key="3">
    <source>
        <dbReference type="EMBL" id="KAL1881399.1"/>
    </source>
</evidence>
<dbReference type="PANTHER" id="PTHR14689:SF0">
    <property type="entry name" value="COILED-COIL DOMAIN-CONTAINING PROTEIN 82"/>
    <property type="match status" value="1"/>
</dbReference>
<comment type="caution">
    <text evidence="3">The sequence shown here is derived from an EMBL/GenBank/DDBJ whole genome shotgun (WGS) entry which is preliminary data.</text>
</comment>
<accession>A0ABR3Y083</accession>
<feature type="compositionally biased region" description="Acidic residues" evidence="1">
    <location>
        <begin position="318"/>
        <end position="329"/>
    </location>
</feature>
<proteinExistence type="predicted"/>
<evidence type="ECO:0000256" key="1">
    <source>
        <dbReference type="SAM" id="MobiDB-lite"/>
    </source>
</evidence>
<dbReference type="InterPro" id="IPR025451">
    <property type="entry name" value="DUF4211"/>
</dbReference>
<dbReference type="EMBL" id="JAZHXJ010000024">
    <property type="protein sequence ID" value="KAL1881399.1"/>
    <property type="molecule type" value="Genomic_DNA"/>
</dbReference>
<sequence>MAPNKTKFKRSKQQTLEESLGQPKVNRVVQPLRRATVKTPRPTQSTLPRQPRGGIPVSQSLQGSVSSFMKGSRPKRAPVEDSSSDSAAEGAFHDSEEENEPLQVTDGGIDEPGRPGIFSSGPNMNSASQEPSNPDEDDSDVALIPTSSARRRNLQKRKAVRVESDDDSDDIIGPSKRRRLVRRPASDPALSDHEESVLSTLRPEQGAEESSGLYTPMKRGRRLAPSTRSAKKRHLELLRRRRAGEVIEEEDLSSSEDDGVRGIYDSDPDLPALDEFEDDEEGVLQVETPRAVPLKKSKKREEKGTVTSRDQKETSQDQGDEAESEDLDDFIVEDDDVPLGVPAELLDIPIEFTSHAHKPLKEQFRHVVEWLVQTKINPGFSERKHALYMMAWRKLDDEVRGLAESKFSSSAWKSDFSMALRARPGIETGQLGAAEVNNLQSCMACGRRNHPARWVVHFTGSPYYKNASSDHFLEDVDGDSDTDSARSSDSGNSSARSVGNIDEDGNRIASENRRWFVGVVCSSNAETAHSLIHWKHHLQDWVTMSLEAQKYMEPKKLKEREQMKAKKRYRLVDQIVEKWATDGTLKSLYGEFKRALEAARNKSTTGRVSHRRF</sequence>
<protein>
    <recommendedName>
        <fullName evidence="2">DUF4211 domain-containing protein</fullName>
    </recommendedName>
</protein>
<keyword evidence="4" id="KW-1185">Reference proteome</keyword>
<name>A0ABR3Y083_9PEZI</name>
<feature type="compositionally biased region" description="Basic residues" evidence="1">
    <location>
        <begin position="1"/>
        <end position="12"/>
    </location>
</feature>
<feature type="compositionally biased region" description="Acidic residues" evidence="1">
    <location>
        <begin position="266"/>
        <end position="282"/>
    </location>
</feature>
<evidence type="ECO:0000313" key="4">
    <source>
        <dbReference type="Proteomes" id="UP001586593"/>
    </source>
</evidence>
<dbReference type="PANTHER" id="PTHR14689">
    <property type="entry name" value="PHORBOL-ESTER_DAG-TYPE DOMAIN-CONTAINING PROTEIN"/>
    <property type="match status" value="1"/>
</dbReference>
<feature type="compositionally biased region" description="Low complexity" evidence="1">
    <location>
        <begin position="485"/>
        <end position="497"/>
    </location>
</feature>
<dbReference type="Pfam" id="PF13926">
    <property type="entry name" value="DUF4211"/>
    <property type="match status" value="1"/>
</dbReference>
<feature type="region of interest" description="Disordered" evidence="1">
    <location>
        <begin position="475"/>
        <end position="504"/>
    </location>
</feature>
<feature type="domain" description="DUF4211" evidence="2">
    <location>
        <begin position="329"/>
        <end position="466"/>
    </location>
</feature>
<reference evidence="3 4" key="1">
    <citation type="journal article" date="2024" name="Commun. Biol.">
        <title>Comparative genomic analysis of thermophilic fungi reveals convergent evolutionary adaptations and gene losses.</title>
        <authorList>
            <person name="Steindorff A.S."/>
            <person name="Aguilar-Pontes M.V."/>
            <person name="Robinson A.J."/>
            <person name="Andreopoulos B."/>
            <person name="LaButti K."/>
            <person name="Kuo A."/>
            <person name="Mondo S."/>
            <person name="Riley R."/>
            <person name="Otillar R."/>
            <person name="Haridas S."/>
            <person name="Lipzen A."/>
            <person name="Grimwood J."/>
            <person name="Schmutz J."/>
            <person name="Clum A."/>
            <person name="Reid I.D."/>
            <person name="Moisan M.C."/>
            <person name="Butler G."/>
            <person name="Nguyen T.T.M."/>
            <person name="Dewar K."/>
            <person name="Conant G."/>
            <person name="Drula E."/>
            <person name="Henrissat B."/>
            <person name="Hansel C."/>
            <person name="Singer S."/>
            <person name="Hutchinson M.I."/>
            <person name="de Vries R.P."/>
            <person name="Natvig D.O."/>
            <person name="Powell A.J."/>
            <person name="Tsang A."/>
            <person name="Grigoriev I.V."/>
        </authorList>
    </citation>
    <scope>NUCLEOTIDE SEQUENCE [LARGE SCALE GENOMIC DNA]</scope>
    <source>
        <strain evidence="3 4">ATCC 24622</strain>
    </source>
</reference>
<feature type="compositionally biased region" description="Basic residues" evidence="1">
    <location>
        <begin position="229"/>
        <end position="242"/>
    </location>
</feature>
<dbReference type="Proteomes" id="UP001586593">
    <property type="component" value="Unassembled WGS sequence"/>
</dbReference>
<feature type="compositionally biased region" description="Low complexity" evidence="1">
    <location>
        <begin position="80"/>
        <end position="89"/>
    </location>
</feature>
<feature type="compositionally biased region" description="Polar residues" evidence="1">
    <location>
        <begin position="57"/>
        <end position="69"/>
    </location>
</feature>
<evidence type="ECO:0000259" key="2">
    <source>
        <dbReference type="Pfam" id="PF13926"/>
    </source>
</evidence>
<feature type="compositionally biased region" description="Acidic residues" evidence="1">
    <location>
        <begin position="246"/>
        <end position="257"/>
    </location>
</feature>
<feature type="region of interest" description="Disordered" evidence="1">
    <location>
        <begin position="1"/>
        <end position="329"/>
    </location>
</feature>
<organism evidence="3 4">
    <name type="scientific">Phialemonium thermophilum</name>
    <dbReference type="NCBI Taxonomy" id="223376"/>
    <lineage>
        <taxon>Eukaryota</taxon>
        <taxon>Fungi</taxon>
        <taxon>Dikarya</taxon>
        <taxon>Ascomycota</taxon>
        <taxon>Pezizomycotina</taxon>
        <taxon>Sordariomycetes</taxon>
        <taxon>Sordariomycetidae</taxon>
        <taxon>Cephalothecales</taxon>
        <taxon>Cephalothecaceae</taxon>
        <taxon>Phialemonium</taxon>
    </lineage>
</organism>
<feature type="compositionally biased region" description="Basic residues" evidence="1">
    <location>
        <begin position="149"/>
        <end position="159"/>
    </location>
</feature>
<gene>
    <name evidence="3" type="ORF">VTK73DRAFT_4159</name>
</gene>
<feature type="compositionally biased region" description="Basic and acidic residues" evidence="1">
    <location>
        <begin position="299"/>
        <end position="315"/>
    </location>
</feature>
<feature type="compositionally biased region" description="Polar residues" evidence="1">
    <location>
        <begin position="120"/>
        <end position="132"/>
    </location>
</feature>